<evidence type="ECO:0000256" key="1">
    <source>
        <dbReference type="SAM" id="Coils"/>
    </source>
</evidence>
<dbReference type="PANTHER" id="PTHR14690:SF0">
    <property type="entry name" value="IQ MOTIF CONTAINING WITH AAA DOMAIN 1"/>
    <property type="match status" value="1"/>
</dbReference>
<feature type="coiled-coil region" evidence="1">
    <location>
        <begin position="284"/>
        <end position="311"/>
    </location>
</feature>
<evidence type="ECO:0000313" key="4">
    <source>
        <dbReference type="EMBL" id="TNJ29509.1"/>
    </source>
</evidence>
<evidence type="ECO:0000256" key="2">
    <source>
        <dbReference type="SAM" id="MobiDB-lite"/>
    </source>
</evidence>
<dbReference type="GO" id="GO:0016887">
    <property type="term" value="F:ATP hydrolysis activity"/>
    <property type="evidence" value="ECO:0007669"/>
    <property type="project" value="InterPro"/>
</dbReference>
<sequence>MTSGQWRKAVTMLIEQLQRESNSDPRVVRLQPPQQISQQLSWYMVYYRAYGLLEECYDQLEQPQKRRVVRKMLDAAVGRMLECRYNICCLTGTWMPDIYTLLDSKTLLPQDLDVPVPRFGISDNPSITRRNDLFRLLVERYNLLGTNGSCFDATHALAGYVLGRGTVEESAIQSTYSVLTLEDAILLIQRAERGRAARLRAKLVQDIMKVRPAGKSAQGVRIQTREQAVVCIQKFWRRALARRRVAAMRQAEATFLGLVKDSDQVGKHTSIFPLVGGLLGPECSRMATRQREEIEARIREMKEALDQSILNIEKPGVPDSGIARSLSIATALTPLSAIIPAMTCDGLESTYALSRYIDKANIASHQPYMNDWTNAYDSGLPIQHASVRERVLLSDAERLVGDGYKAEQLAKRRAAARIQAERTLKVAEETTLKELFETEGADLRKLLLERHSKAISQFQDLNEGALPTAPLDVATPDEKLVMDKVLADRAAELLRRGGKGKKGKKGKKPPAKSVETAEVEDPNKDKVAFLSSYLAGLVDATADYFTRWQRYDSTRSSEQPYDIEYLKEELRPGVFTDVYTQVAEEVAGDLENKRAIAVATKQLVEAKKGKGSKGKKGKRGKKGKKGGKGAPLEDLPPCGPVGEPLVEAAYAELVSEGLIKAIKPARMRDFVGCDTFFTPSSQETQFIQTVASKALEKFAQSGQVAAPPPQSEAAPPPVASPDLPSYNLIKQYLISGVILPLACPLARAVPHPNSLLIYGAPGTGKTLLARILATETGALFIDVSPSNIVGKFPGQEIGVIFKLIKQVIASNQPAIIYFDEAELVLADTKEKKGTKGKGKGKKGKAGKLPGDDAATPGYSMCCDGYPKTEDPLYNPYRLRKELLSLAKSINEYDGVLILGVATRTMTREKALADYFQQHVYIPLPDYNTRLQLISHFFTRMGLREFALTGVGKDALVPYALASKLSTTAFDARRFTALGLLNLTSGMALGAVENGFVPFDLNSLAKITEGYTAGQIFQLIHDVCSPGRVSSFSIKPLNIMEFTDVLAKMEPQYDSQVAHFNLYKLLKKPPPLPQPGAPEAAAPAGKK</sequence>
<dbReference type="InterPro" id="IPR052267">
    <property type="entry name" value="N-DRC_Component"/>
</dbReference>
<dbReference type="PROSITE" id="PS50096">
    <property type="entry name" value="IQ"/>
    <property type="match status" value="1"/>
</dbReference>
<dbReference type="Pfam" id="PF00004">
    <property type="entry name" value="AAA"/>
    <property type="match status" value="1"/>
</dbReference>
<evidence type="ECO:0000313" key="5">
    <source>
        <dbReference type="Proteomes" id="UP000315496"/>
    </source>
</evidence>
<proteinExistence type="predicted"/>
<dbReference type="PANTHER" id="PTHR14690">
    <property type="entry name" value="IQ MOTIF CONTAINING WITH AAA DOMAIN 1"/>
    <property type="match status" value="1"/>
</dbReference>
<feature type="domain" description="AAA+ ATPase" evidence="3">
    <location>
        <begin position="751"/>
        <end position="925"/>
    </location>
</feature>
<evidence type="ECO:0000259" key="3">
    <source>
        <dbReference type="SMART" id="SM00382"/>
    </source>
</evidence>
<dbReference type="InterPro" id="IPR000048">
    <property type="entry name" value="IQ_motif_EF-hand-BS"/>
</dbReference>
<gene>
    <name evidence="4" type="ORF">GMRT_10198</name>
</gene>
<dbReference type="VEuPathDB" id="GiardiaDB:GMRT_10198"/>
<feature type="region of interest" description="Disordered" evidence="2">
    <location>
        <begin position="497"/>
        <end position="520"/>
    </location>
</feature>
<dbReference type="AlphaFoldDB" id="A0A4Z1TAG6"/>
<feature type="compositionally biased region" description="Basic residues" evidence="2">
    <location>
        <begin position="497"/>
        <end position="510"/>
    </location>
</feature>
<keyword evidence="1" id="KW-0175">Coiled coil</keyword>
<organism evidence="4 5">
    <name type="scientific">Giardia muris</name>
    <dbReference type="NCBI Taxonomy" id="5742"/>
    <lineage>
        <taxon>Eukaryota</taxon>
        <taxon>Metamonada</taxon>
        <taxon>Diplomonadida</taxon>
        <taxon>Hexamitidae</taxon>
        <taxon>Giardiinae</taxon>
        <taxon>Giardia</taxon>
    </lineage>
</organism>
<name>A0A4Z1TAG6_GIAMU</name>
<feature type="compositionally biased region" description="Basic residues" evidence="2">
    <location>
        <begin position="609"/>
        <end position="627"/>
    </location>
</feature>
<dbReference type="SMART" id="SM00015">
    <property type="entry name" value="IQ"/>
    <property type="match status" value="2"/>
</dbReference>
<dbReference type="Proteomes" id="UP000315496">
    <property type="component" value="Chromosome 1"/>
</dbReference>
<protein>
    <submittedName>
        <fullName evidence="4">Spastin</fullName>
    </submittedName>
</protein>
<comment type="caution">
    <text evidence="4">The sequence shown here is derived from an EMBL/GenBank/DDBJ whole genome shotgun (WGS) entry which is preliminary data.</text>
</comment>
<dbReference type="SUPFAM" id="SSF52540">
    <property type="entry name" value="P-loop containing nucleoside triphosphate hydrolases"/>
    <property type="match status" value="1"/>
</dbReference>
<dbReference type="OrthoDB" id="3046016at2759"/>
<dbReference type="SMART" id="SM00382">
    <property type="entry name" value="AAA"/>
    <property type="match status" value="1"/>
</dbReference>
<dbReference type="EMBL" id="VDLU01000001">
    <property type="protein sequence ID" value="TNJ29509.1"/>
    <property type="molecule type" value="Genomic_DNA"/>
</dbReference>
<dbReference type="Gene3D" id="3.40.50.300">
    <property type="entry name" value="P-loop containing nucleotide triphosphate hydrolases"/>
    <property type="match status" value="1"/>
</dbReference>
<dbReference type="InterPro" id="IPR003959">
    <property type="entry name" value="ATPase_AAA_core"/>
</dbReference>
<dbReference type="InterPro" id="IPR027417">
    <property type="entry name" value="P-loop_NTPase"/>
</dbReference>
<accession>A0A4Z1TAG6</accession>
<feature type="region of interest" description="Disordered" evidence="2">
    <location>
        <begin position="607"/>
        <end position="638"/>
    </location>
</feature>
<keyword evidence="5" id="KW-1185">Reference proteome</keyword>
<dbReference type="GO" id="GO:0005524">
    <property type="term" value="F:ATP binding"/>
    <property type="evidence" value="ECO:0007669"/>
    <property type="project" value="InterPro"/>
</dbReference>
<reference evidence="4 5" key="1">
    <citation type="submission" date="2019-05" db="EMBL/GenBank/DDBJ databases">
        <title>The compact genome of Giardia muris reveals important steps in the evolution of intestinal protozoan parasites.</title>
        <authorList>
            <person name="Xu F."/>
            <person name="Jimenez-Gonzalez A."/>
            <person name="Einarsson E."/>
            <person name="Astvaldsson A."/>
            <person name="Peirasmaki D."/>
            <person name="Eckmann L."/>
            <person name="Andersson J.O."/>
            <person name="Svard S.G."/>
            <person name="Jerlstrom-Hultqvist J."/>
        </authorList>
    </citation>
    <scope>NUCLEOTIDE SEQUENCE [LARGE SCALE GENOMIC DNA]</scope>
    <source>
        <strain evidence="4 5">Roberts-Thomson</strain>
    </source>
</reference>
<dbReference type="InterPro" id="IPR003593">
    <property type="entry name" value="AAA+_ATPase"/>
</dbReference>